<evidence type="ECO:0000313" key="4">
    <source>
        <dbReference type="Proteomes" id="UP000255279"/>
    </source>
</evidence>
<protein>
    <submittedName>
        <fullName evidence="1">Uncharacterized protein</fullName>
    </submittedName>
</protein>
<keyword evidence="3" id="KW-1185">Reference proteome</keyword>
<evidence type="ECO:0000313" key="1">
    <source>
        <dbReference type="EMBL" id="OOR91355.1"/>
    </source>
</evidence>
<organism evidence="1 3">
    <name type="scientific">Moraxella caviae</name>
    <dbReference type="NCBI Taxonomy" id="34060"/>
    <lineage>
        <taxon>Bacteria</taxon>
        <taxon>Pseudomonadati</taxon>
        <taxon>Pseudomonadota</taxon>
        <taxon>Gammaproteobacteria</taxon>
        <taxon>Moraxellales</taxon>
        <taxon>Moraxellaceae</taxon>
        <taxon>Moraxella</taxon>
    </lineage>
</organism>
<dbReference type="Proteomes" id="UP000190435">
    <property type="component" value="Unassembled WGS sequence"/>
</dbReference>
<accession>A0A1T0A6J4</accession>
<dbReference type="EMBL" id="UGQE01000004">
    <property type="protein sequence ID" value="STZ13967.1"/>
    <property type="molecule type" value="Genomic_DNA"/>
</dbReference>
<proteinExistence type="predicted"/>
<dbReference type="Proteomes" id="UP000255279">
    <property type="component" value="Unassembled WGS sequence"/>
</dbReference>
<evidence type="ECO:0000313" key="2">
    <source>
        <dbReference type="EMBL" id="STZ13967.1"/>
    </source>
</evidence>
<name>A0A1T0A6J4_9GAMM</name>
<gene>
    <name evidence="1" type="ORF">B0181_03370</name>
    <name evidence="2" type="ORF">NCTC10293_01547</name>
</gene>
<sequence>MLITDKNRKSQQQIMAQTLLDGKTFTHLEMKQQHSISSPERRLCELRRFGFETVFTIGKNPNTGANYRIFRLVKLPSVEAVLRVFGEIPTQYKHLFKGQPC</sequence>
<evidence type="ECO:0000313" key="3">
    <source>
        <dbReference type="Proteomes" id="UP000190435"/>
    </source>
</evidence>
<dbReference type="STRING" id="34060.B0181_03370"/>
<dbReference type="RefSeq" id="WP_078276072.1">
    <property type="nucleotide sequence ID" value="NZ_CAACXO010000059.1"/>
</dbReference>
<dbReference type="AlphaFoldDB" id="A0A1T0A6J4"/>
<reference evidence="2 4" key="2">
    <citation type="submission" date="2018-06" db="EMBL/GenBank/DDBJ databases">
        <authorList>
            <consortium name="Pathogen Informatics"/>
            <person name="Doyle S."/>
        </authorList>
    </citation>
    <scope>NUCLEOTIDE SEQUENCE [LARGE SCALE GENOMIC DNA]</scope>
    <source>
        <strain evidence="2 4">NCTC10293</strain>
    </source>
</reference>
<reference evidence="1 3" key="1">
    <citation type="submission" date="2017-02" db="EMBL/GenBank/DDBJ databases">
        <title>Draft genome sequence of Moraxella caviae CCUG 355 type strain.</title>
        <authorList>
            <person name="Engstrom-Jakobsson H."/>
            <person name="Salva-Serra F."/>
            <person name="Thorell K."/>
            <person name="Gonzales-Siles L."/>
            <person name="Karlsson R."/>
            <person name="Boulund F."/>
            <person name="Engstrand L."/>
            <person name="Moore E."/>
        </authorList>
    </citation>
    <scope>NUCLEOTIDE SEQUENCE [LARGE SCALE GENOMIC DNA]</scope>
    <source>
        <strain evidence="1 3">CCUG 355</strain>
    </source>
</reference>
<dbReference type="EMBL" id="MUXU01000022">
    <property type="protein sequence ID" value="OOR91355.1"/>
    <property type="molecule type" value="Genomic_DNA"/>
</dbReference>